<dbReference type="KEGG" id="mha:HF1_14920"/>
<organism evidence="1 2">
    <name type="scientific">Mycoplasma haemofelis (strain Langford 1)</name>
    <name type="common">Haemobartonella felis</name>
    <dbReference type="NCBI Taxonomy" id="941640"/>
    <lineage>
        <taxon>Bacteria</taxon>
        <taxon>Bacillati</taxon>
        <taxon>Mycoplasmatota</taxon>
        <taxon>Mollicutes</taxon>
        <taxon>Mycoplasmataceae</taxon>
        <taxon>Mycoplasma</taxon>
    </lineage>
</organism>
<reference evidence="1 2" key="1">
    <citation type="journal article" date="2011" name="J. Bacteriol.">
        <title>Complete genome sequence of Mycoplasma haemofelis, a hemotropic mycoplasma.</title>
        <authorList>
            <person name="Barker E.N."/>
            <person name="Helps C.R."/>
            <person name="Peters I.R."/>
            <person name="Darby A.C."/>
            <person name="Radford A.D."/>
            <person name="Tasker S."/>
        </authorList>
    </citation>
    <scope>NUCLEOTIDE SEQUENCE [LARGE SCALE GENOMIC DNA]</scope>
    <source>
        <strain evidence="1 2">Langford 1</strain>
    </source>
</reference>
<dbReference type="AlphaFoldDB" id="E8ZK29"/>
<evidence type="ECO:0000313" key="1">
    <source>
        <dbReference type="EMBL" id="CBY93500.1"/>
    </source>
</evidence>
<proteinExistence type="predicted"/>
<gene>
    <name evidence="1" type="ORF">HF1_14920</name>
</gene>
<protein>
    <submittedName>
        <fullName evidence="1">Uncharacterized protein</fullName>
    </submittedName>
</protein>
<dbReference type="HOGENOM" id="CLU_2789457_0_0_14"/>
<sequence length="68" mass="8020">MSEKFDILFFHLSWTVKALDSKEYKKKLKEALESCKPSKKGIKEFRKALIKISFNRAKLALKKKKSEE</sequence>
<accession>E8ZK29</accession>
<evidence type="ECO:0000313" key="2">
    <source>
        <dbReference type="Proteomes" id="UP000008637"/>
    </source>
</evidence>
<name>E8ZK29_MYCHL</name>
<dbReference type="EMBL" id="FR773153">
    <property type="protein sequence ID" value="CBY93500.1"/>
    <property type="molecule type" value="Genomic_DNA"/>
</dbReference>
<keyword evidence="2" id="KW-1185">Reference proteome</keyword>
<dbReference type="Proteomes" id="UP000008637">
    <property type="component" value="Chromosome"/>
</dbReference>